<dbReference type="InterPro" id="IPR016032">
    <property type="entry name" value="Sig_transdc_resp-reg_C-effctor"/>
</dbReference>
<dbReference type="EMBL" id="JADWDC010000125">
    <property type="protein sequence ID" value="MCC0179862.1"/>
    <property type="molecule type" value="Genomic_DNA"/>
</dbReference>
<dbReference type="InterPro" id="IPR000792">
    <property type="entry name" value="Tscrpt_reg_LuxR_C"/>
</dbReference>
<reference evidence="6" key="1">
    <citation type="journal article" date="2021" name="Antonie Van Leeuwenhoek">
        <title>Draft genome and description of Waterburya agarophytonicola gen. nov. sp. nov. (Pleurocapsales, Cyanobacteria): a seaweed symbiont.</title>
        <authorList>
            <person name="Bonthond G."/>
            <person name="Shalygin S."/>
            <person name="Bayer T."/>
            <person name="Weinberger F."/>
        </authorList>
    </citation>
    <scope>NUCLEOTIDE SEQUENCE</scope>
    <source>
        <strain evidence="6">KI4</strain>
    </source>
</reference>
<evidence type="ECO:0000259" key="4">
    <source>
        <dbReference type="PROSITE" id="PS50043"/>
    </source>
</evidence>
<dbReference type="GO" id="GO:0006355">
    <property type="term" value="P:regulation of DNA-templated transcription"/>
    <property type="evidence" value="ECO:0007669"/>
    <property type="project" value="InterPro"/>
</dbReference>
<dbReference type="SMART" id="SM00421">
    <property type="entry name" value="HTH_LUXR"/>
    <property type="match status" value="1"/>
</dbReference>
<evidence type="ECO:0000313" key="6">
    <source>
        <dbReference type="EMBL" id="MCC0179862.1"/>
    </source>
</evidence>
<dbReference type="GO" id="GO:0003677">
    <property type="term" value="F:DNA binding"/>
    <property type="evidence" value="ECO:0007669"/>
    <property type="project" value="UniProtKB-KW"/>
</dbReference>
<dbReference type="Gene3D" id="3.40.50.2300">
    <property type="match status" value="1"/>
</dbReference>
<proteinExistence type="predicted"/>
<evidence type="ECO:0000256" key="3">
    <source>
        <dbReference type="PROSITE-ProRule" id="PRU00169"/>
    </source>
</evidence>
<dbReference type="InterPro" id="IPR011006">
    <property type="entry name" value="CheY-like_superfamily"/>
</dbReference>
<dbReference type="PROSITE" id="PS50110">
    <property type="entry name" value="RESPONSE_REGULATORY"/>
    <property type="match status" value="1"/>
</dbReference>
<protein>
    <submittedName>
        <fullName evidence="6">Response regulator transcription factor</fullName>
    </submittedName>
</protein>
<keyword evidence="7" id="KW-1185">Reference proteome</keyword>
<dbReference type="PRINTS" id="PR00038">
    <property type="entry name" value="HTHLUXR"/>
</dbReference>
<evidence type="ECO:0000256" key="2">
    <source>
        <dbReference type="ARBA" id="ARBA00023125"/>
    </source>
</evidence>
<feature type="domain" description="HTH luxR-type" evidence="4">
    <location>
        <begin position="178"/>
        <end position="243"/>
    </location>
</feature>
<keyword evidence="1 3" id="KW-0597">Phosphoprotein</keyword>
<dbReference type="Proteomes" id="UP000729733">
    <property type="component" value="Unassembled WGS sequence"/>
</dbReference>
<dbReference type="CDD" id="cd17535">
    <property type="entry name" value="REC_NarL-like"/>
    <property type="match status" value="1"/>
</dbReference>
<dbReference type="InterPro" id="IPR001789">
    <property type="entry name" value="Sig_transdc_resp-reg_receiver"/>
</dbReference>
<dbReference type="AlphaFoldDB" id="A0A964FIG1"/>
<dbReference type="RefSeq" id="WP_229642958.1">
    <property type="nucleotide sequence ID" value="NZ_JADWDC010000125.1"/>
</dbReference>
<dbReference type="Pfam" id="PF00196">
    <property type="entry name" value="GerE"/>
    <property type="match status" value="1"/>
</dbReference>
<evidence type="ECO:0000259" key="5">
    <source>
        <dbReference type="PROSITE" id="PS50110"/>
    </source>
</evidence>
<dbReference type="InterPro" id="IPR058245">
    <property type="entry name" value="NreC/VraR/RcsB-like_REC"/>
</dbReference>
<dbReference type="SMART" id="SM00448">
    <property type="entry name" value="REC"/>
    <property type="match status" value="1"/>
</dbReference>
<comment type="caution">
    <text evidence="6">The sequence shown here is derived from an EMBL/GenBank/DDBJ whole genome shotgun (WGS) entry which is preliminary data.</text>
</comment>
<dbReference type="PROSITE" id="PS00622">
    <property type="entry name" value="HTH_LUXR_1"/>
    <property type="match status" value="1"/>
</dbReference>
<dbReference type="InterPro" id="IPR039420">
    <property type="entry name" value="WalR-like"/>
</dbReference>
<sequence length="246" mass="26819">MSKVSVVLIEDHDLSRIGLCAALKQYNDVEILDSAANGKDGVSKIKTHQPDVALVDIGLPDIDGIEVTQLIKEYQAKNPDFKTKILMLTMHDSENSVMAAFAAGADSYSLKDVSMDNLVEAIRNTHEGNAWIDPAIARIVLKQAQSTNSIKPTNTSNNATVEVDDTQSITAVAEEYQQLIETYPLTDRELEVLELIVAGCSNADISERLYITVGTVKTHVCHILNKLCADDRTQAAVRALRAGLVK</sequence>
<dbReference type="GO" id="GO:0000160">
    <property type="term" value="P:phosphorelay signal transduction system"/>
    <property type="evidence" value="ECO:0007669"/>
    <property type="project" value="InterPro"/>
</dbReference>
<evidence type="ECO:0000256" key="1">
    <source>
        <dbReference type="ARBA" id="ARBA00022553"/>
    </source>
</evidence>
<organism evidence="6 7">
    <name type="scientific">Waterburya agarophytonicola KI4</name>
    <dbReference type="NCBI Taxonomy" id="2874699"/>
    <lineage>
        <taxon>Bacteria</taxon>
        <taxon>Bacillati</taxon>
        <taxon>Cyanobacteriota</taxon>
        <taxon>Cyanophyceae</taxon>
        <taxon>Pleurocapsales</taxon>
        <taxon>Hyellaceae</taxon>
        <taxon>Waterburya</taxon>
        <taxon>Waterburya agarophytonicola</taxon>
    </lineage>
</organism>
<accession>A0A964FIG1</accession>
<feature type="modified residue" description="4-aspartylphosphate" evidence="3">
    <location>
        <position position="56"/>
    </location>
</feature>
<name>A0A964FIG1_9CYAN</name>
<feature type="domain" description="Response regulatory" evidence="5">
    <location>
        <begin position="5"/>
        <end position="126"/>
    </location>
</feature>
<evidence type="ECO:0000313" key="7">
    <source>
        <dbReference type="Proteomes" id="UP000729733"/>
    </source>
</evidence>
<dbReference type="PANTHER" id="PTHR43214:SF43">
    <property type="entry name" value="TWO-COMPONENT RESPONSE REGULATOR"/>
    <property type="match status" value="1"/>
</dbReference>
<dbReference type="SUPFAM" id="SSF46894">
    <property type="entry name" value="C-terminal effector domain of the bipartite response regulators"/>
    <property type="match status" value="1"/>
</dbReference>
<dbReference type="SUPFAM" id="SSF52172">
    <property type="entry name" value="CheY-like"/>
    <property type="match status" value="1"/>
</dbReference>
<gene>
    <name evidence="6" type="ORF">I4641_23270</name>
</gene>
<dbReference type="PANTHER" id="PTHR43214">
    <property type="entry name" value="TWO-COMPONENT RESPONSE REGULATOR"/>
    <property type="match status" value="1"/>
</dbReference>
<dbReference type="PROSITE" id="PS50043">
    <property type="entry name" value="HTH_LUXR_2"/>
    <property type="match status" value="1"/>
</dbReference>
<dbReference type="CDD" id="cd06170">
    <property type="entry name" value="LuxR_C_like"/>
    <property type="match status" value="1"/>
</dbReference>
<keyword evidence="2" id="KW-0238">DNA-binding</keyword>
<dbReference type="Pfam" id="PF00072">
    <property type="entry name" value="Response_reg"/>
    <property type="match status" value="1"/>
</dbReference>